<feature type="active site" description="Proton acceptor" evidence="4">
    <location>
        <position position="37"/>
    </location>
</feature>
<evidence type="ECO:0000256" key="4">
    <source>
        <dbReference type="PIRSR" id="PIRSR606710-1"/>
    </source>
</evidence>
<evidence type="ECO:0000256" key="3">
    <source>
        <dbReference type="ARBA" id="ARBA00023295"/>
    </source>
</evidence>
<evidence type="ECO:0000256" key="5">
    <source>
        <dbReference type="PIRSR" id="PIRSR606710-2"/>
    </source>
</evidence>
<dbReference type="Gene3D" id="2.115.10.20">
    <property type="entry name" value="Glycosyl hydrolase domain, family 43"/>
    <property type="match status" value="1"/>
</dbReference>
<comment type="caution">
    <text evidence="10">The sequence shown here is derived from an EMBL/GenBank/DDBJ whole genome shotgun (WGS) entry which is preliminary data.</text>
</comment>
<keyword evidence="7" id="KW-0732">Signal</keyword>
<dbReference type="Proteomes" id="UP000283732">
    <property type="component" value="Unassembled WGS sequence"/>
</dbReference>
<sequence>MNRLIIALLGSVLYSGASMAQKQTYFTNPVIHGDVADPSILRIDDTYYATGTSSEWAPYYPVFTSKDLVNWKQTGHVFEQQPEWTKSSFWAPEWYYHNGKVYVYYTARKKSNNTSYIGVATSDSPTGKFKDHGPVVEFGTEAIDAFILEDKGDLYISWKAYGLDNRPIELLASKLTPDGLKLTGKPFSLLRDDERVGMEGQHWFKKNGYYYLIYAINGCCGPNSDYAVAVARSKKLEGPYEKYEGNPILHGSDEIQSIGHGTLTTTPDGRMFYLCHAYSEGSDFFLGRQPHLQELRFGEDNWPYFVTGEYARLVQPMPFADCVQEPVTGFFDNFADPNLRPEWSWNYPYSNVQAKIEAGRLWLSGSPKPECKTGEALCLRPASSGYTLDAGITNLNGSWKGITLYGDNSYYIAYGPVGDRLQIKLVREGKEQQLADLPLPSMALHLRMQVKEGLPYQFAWSKDGKQWTPVNHGLSEEAIRSLIRWDRVARPGLYHEGDEKEPAVFEYCSLSYQ</sequence>
<dbReference type="Gene3D" id="2.60.120.200">
    <property type="match status" value="1"/>
</dbReference>
<dbReference type="RefSeq" id="WP_122203676.1">
    <property type="nucleotide sequence ID" value="NZ_QRKC01000016.1"/>
</dbReference>
<feature type="site" description="Important for catalytic activity, responsible for pKa modulation of the active site Glu and correct orientation of both the proton donor and substrate" evidence="5">
    <location>
        <position position="144"/>
    </location>
</feature>
<evidence type="ECO:0000313" key="9">
    <source>
        <dbReference type="EMBL" id="RGZ43328.1"/>
    </source>
</evidence>
<proteinExistence type="inferred from homology"/>
<evidence type="ECO:0000256" key="1">
    <source>
        <dbReference type="ARBA" id="ARBA00009865"/>
    </source>
</evidence>
<dbReference type="AlphaFoldDB" id="A0A3R6GM09"/>
<dbReference type="Pfam" id="PF04616">
    <property type="entry name" value="Glyco_hydro_43"/>
    <property type="match status" value="1"/>
</dbReference>
<dbReference type="GO" id="GO:0005975">
    <property type="term" value="P:carbohydrate metabolic process"/>
    <property type="evidence" value="ECO:0007669"/>
    <property type="project" value="InterPro"/>
</dbReference>
<dbReference type="InterPro" id="IPR013320">
    <property type="entry name" value="ConA-like_dom_sf"/>
</dbReference>
<comment type="similarity">
    <text evidence="1 6">Belongs to the glycosyl hydrolase 43 family.</text>
</comment>
<evidence type="ECO:0000313" key="11">
    <source>
        <dbReference type="Proteomes" id="UP000283732"/>
    </source>
</evidence>
<dbReference type="EMBL" id="QSEF01000038">
    <property type="protein sequence ID" value="RGZ43328.1"/>
    <property type="molecule type" value="Genomic_DNA"/>
</dbReference>
<dbReference type="InterPro" id="IPR023296">
    <property type="entry name" value="Glyco_hydro_beta-prop_sf"/>
</dbReference>
<feature type="active site" description="Proton donor" evidence="4">
    <location>
        <position position="199"/>
    </location>
</feature>
<evidence type="ECO:0000313" key="10">
    <source>
        <dbReference type="EMBL" id="RHH73949.1"/>
    </source>
</evidence>
<keyword evidence="3 6" id="KW-0326">Glycosidase</keyword>
<dbReference type="InterPro" id="IPR041542">
    <property type="entry name" value="GH43_C2"/>
</dbReference>
<dbReference type="Proteomes" id="UP000285173">
    <property type="component" value="Unassembled WGS sequence"/>
</dbReference>
<dbReference type="GO" id="GO:0004553">
    <property type="term" value="F:hydrolase activity, hydrolyzing O-glycosyl compounds"/>
    <property type="evidence" value="ECO:0007669"/>
    <property type="project" value="InterPro"/>
</dbReference>
<protein>
    <submittedName>
        <fullName evidence="10">Beta-xylosidase</fullName>
    </submittedName>
</protein>
<dbReference type="CDD" id="cd08999">
    <property type="entry name" value="GH43_ABN-like"/>
    <property type="match status" value="1"/>
</dbReference>
<dbReference type="EMBL" id="QRKC01000016">
    <property type="protein sequence ID" value="RHH73949.1"/>
    <property type="molecule type" value="Genomic_DNA"/>
</dbReference>
<dbReference type="Pfam" id="PF17851">
    <property type="entry name" value="GH43_C2"/>
    <property type="match status" value="1"/>
</dbReference>
<feature type="domain" description="Beta-xylosidase C-terminal Concanavalin A-like" evidence="8">
    <location>
        <begin position="332"/>
        <end position="475"/>
    </location>
</feature>
<evidence type="ECO:0000259" key="8">
    <source>
        <dbReference type="Pfam" id="PF17851"/>
    </source>
</evidence>
<dbReference type="InterPro" id="IPR006710">
    <property type="entry name" value="Glyco_hydro_43"/>
</dbReference>
<feature type="signal peptide" evidence="7">
    <location>
        <begin position="1"/>
        <end position="20"/>
    </location>
</feature>
<evidence type="ECO:0000313" key="12">
    <source>
        <dbReference type="Proteomes" id="UP000285173"/>
    </source>
</evidence>
<accession>A0A3R6GM09</accession>
<evidence type="ECO:0000256" key="6">
    <source>
        <dbReference type="RuleBase" id="RU361187"/>
    </source>
</evidence>
<gene>
    <name evidence="10" type="ORF">DW191_19445</name>
    <name evidence="9" type="ORF">DW986_18290</name>
</gene>
<dbReference type="SUPFAM" id="SSF49899">
    <property type="entry name" value="Concanavalin A-like lectins/glucanases"/>
    <property type="match status" value="1"/>
</dbReference>
<dbReference type="PANTHER" id="PTHR42812">
    <property type="entry name" value="BETA-XYLOSIDASE"/>
    <property type="match status" value="1"/>
</dbReference>
<feature type="chain" id="PRO_5033394011" evidence="7">
    <location>
        <begin position="21"/>
        <end position="513"/>
    </location>
</feature>
<reference evidence="11 12" key="1">
    <citation type="submission" date="2018-08" db="EMBL/GenBank/DDBJ databases">
        <title>A genome reference for cultivated species of the human gut microbiota.</title>
        <authorList>
            <person name="Zou Y."/>
            <person name="Xue W."/>
            <person name="Luo G."/>
        </authorList>
    </citation>
    <scope>NUCLEOTIDE SEQUENCE [LARGE SCALE GENOMIC DNA]</scope>
    <source>
        <strain evidence="10 11">AM16-50</strain>
        <strain evidence="9 12">AM50-15</strain>
    </source>
</reference>
<name>A0A3R6GM09_9BACT</name>
<organism evidence="10 11">
    <name type="scientific">Parabacteroides merdae</name>
    <dbReference type="NCBI Taxonomy" id="46503"/>
    <lineage>
        <taxon>Bacteria</taxon>
        <taxon>Pseudomonadati</taxon>
        <taxon>Bacteroidota</taxon>
        <taxon>Bacteroidia</taxon>
        <taxon>Bacteroidales</taxon>
        <taxon>Tannerellaceae</taxon>
        <taxon>Parabacteroides</taxon>
    </lineage>
</organism>
<evidence type="ECO:0000256" key="7">
    <source>
        <dbReference type="SAM" id="SignalP"/>
    </source>
</evidence>
<keyword evidence="2 6" id="KW-0378">Hydrolase</keyword>
<dbReference type="SUPFAM" id="SSF75005">
    <property type="entry name" value="Arabinanase/levansucrase/invertase"/>
    <property type="match status" value="1"/>
</dbReference>
<dbReference type="InterPro" id="IPR051795">
    <property type="entry name" value="Glycosyl_Hydrlase_43"/>
</dbReference>
<dbReference type="PANTHER" id="PTHR42812:SF5">
    <property type="entry name" value="ENDO-ARABINASE"/>
    <property type="match status" value="1"/>
</dbReference>
<evidence type="ECO:0000256" key="2">
    <source>
        <dbReference type="ARBA" id="ARBA00022801"/>
    </source>
</evidence>